<keyword evidence="9" id="KW-1185">Reference proteome</keyword>
<sequence>MTLPPAPDRGSIQTSAILLIVLGFLCGGWIPTIFGIIALVQMESDPRSARTMNKVGWIVFCVIVGLVILGILAYFVFGIAILGIFGIAASTG</sequence>
<keyword evidence="3 6" id="KW-0812">Transmembrane</keyword>
<proteinExistence type="predicted"/>
<keyword evidence="4 6" id="KW-1133">Transmembrane helix</keyword>
<evidence type="ECO:0000256" key="4">
    <source>
        <dbReference type="ARBA" id="ARBA00022989"/>
    </source>
</evidence>
<accession>A0A3R8QVN3</accession>
<evidence type="ECO:0000259" key="7">
    <source>
        <dbReference type="Pfam" id="PF13396"/>
    </source>
</evidence>
<dbReference type="GO" id="GO:0005886">
    <property type="term" value="C:plasma membrane"/>
    <property type="evidence" value="ECO:0007669"/>
    <property type="project" value="UniProtKB-SubCell"/>
</dbReference>
<dbReference type="AlphaFoldDB" id="A0A3R8QVN3"/>
<evidence type="ECO:0000256" key="2">
    <source>
        <dbReference type="ARBA" id="ARBA00022475"/>
    </source>
</evidence>
<evidence type="ECO:0000256" key="5">
    <source>
        <dbReference type="ARBA" id="ARBA00023136"/>
    </source>
</evidence>
<dbReference type="InterPro" id="IPR027379">
    <property type="entry name" value="CLS_N"/>
</dbReference>
<keyword evidence="2" id="KW-1003">Cell membrane</keyword>
<evidence type="ECO:0000313" key="9">
    <source>
        <dbReference type="Proteomes" id="UP000274327"/>
    </source>
</evidence>
<dbReference type="Pfam" id="PF13396">
    <property type="entry name" value="PLDc_N"/>
    <property type="match status" value="1"/>
</dbReference>
<keyword evidence="5 6" id="KW-0472">Membrane</keyword>
<feature type="domain" description="Cardiolipin synthase N-terminal" evidence="7">
    <location>
        <begin position="31"/>
        <end position="78"/>
    </location>
</feature>
<dbReference type="EMBL" id="QOCI01000002">
    <property type="protein sequence ID" value="RRR19764.1"/>
    <property type="molecule type" value="Genomic_DNA"/>
</dbReference>
<evidence type="ECO:0000256" key="1">
    <source>
        <dbReference type="ARBA" id="ARBA00004651"/>
    </source>
</evidence>
<evidence type="ECO:0000313" key="8">
    <source>
        <dbReference type="EMBL" id="RRR19764.1"/>
    </source>
</evidence>
<reference evidence="8 9" key="1">
    <citation type="submission" date="2018-07" db="EMBL/GenBank/DDBJ databases">
        <title>Brachybacteriurn paraconglorneratum KCTC 9916.</title>
        <authorList>
            <person name="Li Y."/>
        </authorList>
    </citation>
    <scope>NUCLEOTIDE SEQUENCE [LARGE SCALE GENOMIC DNA]</scope>
    <source>
        <strain evidence="8 9">KCTC 9916</strain>
    </source>
</reference>
<evidence type="ECO:0000256" key="3">
    <source>
        <dbReference type="ARBA" id="ARBA00022692"/>
    </source>
</evidence>
<dbReference type="Proteomes" id="UP000274327">
    <property type="component" value="Unassembled WGS sequence"/>
</dbReference>
<comment type="subcellular location">
    <subcellularLocation>
        <location evidence="1">Cell membrane</location>
        <topology evidence="1">Multi-pass membrane protein</topology>
    </subcellularLocation>
</comment>
<gene>
    <name evidence="8" type="ORF">DS079_05900</name>
</gene>
<evidence type="ECO:0000256" key="6">
    <source>
        <dbReference type="SAM" id="Phobius"/>
    </source>
</evidence>
<dbReference type="RefSeq" id="WP_010551507.1">
    <property type="nucleotide sequence ID" value="NZ_JALXWX010000075.1"/>
</dbReference>
<dbReference type="GeneID" id="78120564"/>
<comment type="caution">
    <text evidence="8">The sequence shown here is derived from an EMBL/GenBank/DDBJ whole genome shotgun (WGS) entry which is preliminary data.</text>
</comment>
<feature type="transmembrane region" description="Helical" evidence="6">
    <location>
        <begin position="57"/>
        <end position="89"/>
    </location>
</feature>
<protein>
    <recommendedName>
        <fullName evidence="7">Cardiolipin synthase N-terminal domain-containing protein</fullName>
    </recommendedName>
</protein>
<feature type="transmembrane region" description="Helical" evidence="6">
    <location>
        <begin position="12"/>
        <end position="37"/>
    </location>
</feature>
<name>A0A3R8QVN3_9MICO</name>
<organism evidence="8 9">
    <name type="scientific">Brachybacterium paraconglomeratum</name>
    <dbReference type="NCBI Taxonomy" id="173362"/>
    <lineage>
        <taxon>Bacteria</taxon>
        <taxon>Bacillati</taxon>
        <taxon>Actinomycetota</taxon>
        <taxon>Actinomycetes</taxon>
        <taxon>Micrococcales</taxon>
        <taxon>Dermabacteraceae</taxon>
        <taxon>Brachybacterium</taxon>
    </lineage>
</organism>